<protein>
    <recommendedName>
        <fullName evidence="3">Protein kinase domain-containing protein</fullName>
    </recommendedName>
</protein>
<dbReference type="Gramene" id="GBG58977">
    <property type="protein sequence ID" value="GBG58977"/>
    <property type="gene ID" value="CBR_g24326"/>
</dbReference>
<dbReference type="GO" id="GO:0004672">
    <property type="term" value="F:protein kinase activity"/>
    <property type="evidence" value="ECO:0007669"/>
    <property type="project" value="InterPro"/>
</dbReference>
<dbReference type="STRING" id="69332.A0A388JMF5"/>
<dbReference type="Proteomes" id="UP000265515">
    <property type="component" value="Unassembled WGS sequence"/>
</dbReference>
<gene>
    <name evidence="4" type="ORF">CBR_g24326</name>
</gene>
<evidence type="ECO:0000256" key="1">
    <source>
        <dbReference type="ARBA" id="ARBA00022741"/>
    </source>
</evidence>
<evidence type="ECO:0000313" key="5">
    <source>
        <dbReference type="Proteomes" id="UP000265515"/>
    </source>
</evidence>
<organism evidence="4 5">
    <name type="scientific">Chara braunii</name>
    <name type="common">Braun's stonewort</name>
    <dbReference type="NCBI Taxonomy" id="69332"/>
    <lineage>
        <taxon>Eukaryota</taxon>
        <taxon>Viridiplantae</taxon>
        <taxon>Streptophyta</taxon>
        <taxon>Charophyceae</taxon>
        <taxon>Charales</taxon>
        <taxon>Characeae</taxon>
        <taxon>Chara</taxon>
    </lineage>
</organism>
<dbReference type="SUPFAM" id="SSF56112">
    <property type="entry name" value="Protein kinase-like (PK-like)"/>
    <property type="match status" value="1"/>
</dbReference>
<comment type="caution">
    <text evidence="4">The sequence shown here is derived from an EMBL/GenBank/DDBJ whole genome shotgun (WGS) entry which is preliminary data.</text>
</comment>
<evidence type="ECO:0000256" key="2">
    <source>
        <dbReference type="ARBA" id="ARBA00022840"/>
    </source>
</evidence>
<name>A0A388JMF5_CHABU</name>
<evidence type="ECO:0000259" key="3">
    <source>
        <dbReference type="PROSITE" id="PS50011"/>
    </source>
</evidence>
<dbReference type="PROSITE" id="PS50011">
    <property type="entry name" value="PROTEIN_KINASE_DOM"/>
    <property type="match status" value="1"/>
</dbReference>
<keyword evidence="5" id="KW-1185">Reference proteome</keyword>
<dbReference type="GO" id="GO:0005886">
    <property type="term" value="C:plasma membrane"/>
    <property type="evidence" value="ECO:0007669"/>
    <property type="project" value="TreeGrafter"/>
</dbReference>
<keyword evidence="1" id="KW-0547">Nucleotide-binding</keyword>
<keyword evidence="2" id="KW-0067">ATP-binding</keyword>
<dbReference type="GO" id="GO:0005524">
    <property type="term" value="F:ATP binding"/>
    <property type="evidence" value="ECO:0007669"/>
    <property type="project" value="UniProtKB-KW"/>
</dbReference>
<feature type="domain" description="Protein kinase" evidence="3">
    <location>
        <begin position="19"/>
        <end position="290"/>
    </location>
</feature>
<sequence>MSQISPRVLARSRLTSTASNFSLVIGSGAKSVVYKGFMDDRAVAIKLLSKPVKEENFQILLDFWRLDHPNVVKLLATCNDGMQALVYEFVPNNTLRFHLQGEQTNARLLSWGMRMSILLGIAKGIHYLHNQAWMRVIHGSITSSNVMLDSNWTPKLSDVGVSQLLLKDVPMDSLVGTEYLDQEFFNGGILTTESDVYSFGIVILETISGRGPRVPRPGQTAVTDSILIWVEKQFNSGHVRDLVDRRCPDIDQIGQDTVAEIVTLAMRCCERSRVRRPSTNVVIETLEKVLNGES</sequence>
<dbReference type="PANTHER" id="PTHR27001:SF931">
    <property type="entry name" value="OS11G0664100 PROTEIN"/>
    <property type="match status" value="1"/>
</dbReference>
<dbReference type="OMA" id="AMRCCER"/>
<dbReference type="OrthoDB" id="2013020at2759"/>
<dbReference type="InterPro" id="IPR001245">
    <property type="entry name" value="Ser-Thr/Tyr_kinase_cat_dom"/>
</dbReference>
<dbReference type="Pfam" id="PF07714">
    <property type="entry name" value="PK_Tyr_Ser-Thr"/>
    <property type="match status" value="1"/>
</dbReference>
<dbReference type="PANTHER" id="PTHR27001">
    <property type="entry name" value="OS01G0253100 PROTEIN"/>
    <property type="match status" value="1"/>
</dbReference>
<dbReference type="InterPro" id="IPR000719">
    <property type="entry name" value="Prot_kinase_dom"/>
</dbReference>
<reference evidence="4 5" key="1">
    <citation type="journal article" date="2018" name="Cell">
        <title>The Chara Genome: Secondary Complexity and Implications for Plant Terrestrialization.</title>
        <authorList>
            <person name="Nishiyama T."/>
            <person name="Sakayama H."/>
            <person name="Vries J.D."/>
            <person name="Buschmann H."/>
            <person name="Saint-Marcoux D."/>
            <person name="Ullrich K.K."/>
            <person name="Haas F.B."/>
            <person name="Vanderstraeten L."/>
            <person name="Becker D."/>
            <person name="Lang D."/>
            <person name="Vosolsobe S."/>
            <person name="Rombauts S."/>
            <person name="Wilhelmsson P.K.I."/>
            <person name="Janitza P."/>
            <person name="Kern R."/>
            <person name="Heyl A."/>
            <person name="Rumpler F."/>
            <person name="Villalobos L.I.A.C."/>
            <person name="Clay J.M."/>
            <person name="Skokan R."/>
            <person name="Toyoda A."/>
            <person name="Suzuki Y."/>
            <person name="Kagoshima H."/>
            <person name="Schijlen E."/>
            <person name="Tajeshwar N."/>
            <person name="Catarino B."/>
            <person name="Hetherington A.J."/>
            <person name="Saltykova A."/>
            <person name="Bonnot C."/>
            <person name="Breuninger H."/>
            <person name="Symeonidi A."/>
            <person name="Radhakrishnan G.V."/>
            <person name="Van Nieuwerburgh F."/>
            <person name="Deforce D."/>
            <person name="Chang C."/>
            <person name="Karol K.G."/>
            <person name="Hedrich R."/>
            <person name="Ulvskov P."/>
            <person name="Glockner G."/>
            <person name="Delwiche C.F."/>
            <person name="Petrasek J."/>
            <person name="Van de Peer Y."/>
            <person name="Friml J."/>
            <person name="Beilby M."/>
            <person name="Dolan L."/>
            <person name="Kohara Y."/>
            <person name="Sugano S."/>
            <person name="Fujiyama A."/>
            <person name="Delaux P.-M."/>
            <person name="Quint M."/>
            <person name="TheiBen G."/>
            <person name="Hagemann M."/>
            <person name="Harholt J."/>
            <person name="Dunand C."/>
            <person name="Zachgo S."/>
            <person name="Langdale J."/>
            <person name="Maumus F."/>
            <person name="Straeten D.V.D."/>
            <person name="Gould S.B."/>
            <person name="Rensing S.A."/>
        </authorList>
    </citation>
    <scope>NUCLEOTIDE SEQUENCE [LARGE SCALE GENOMIC DNA]</scope>
    <source>
        <strain evidence="4 5">S276</strain>
    </source>
</reference>
<evidence type="ECO:0000313" key="4">
    <source>
        <dbReference type="EMBL" id="GBG58977.1"/>
    </source>
</evidence>
<accession>A0A388JMF5</accession>
<proteinExistence type="predicted"/>
<dbReference type="AlphaFoldDB" id="A0A388JMF5"/>
<dbReference type="Gene3D" id="1.10.510.10">
    <property type="entry name" value="Transferase(Phosphotransferase) domain 1"/>
    <property type="match status" value="1"/>
</dbReference>
<dbReference type="EMBL" id="BFEA01000002">
    <property type="protein sequence ID" value="GBG58977.1"/>
    <property type="molecule type" value="Genomic_DNA"/>
</dbReference>
<dbReference type="Gene3D" id="3.30.200.20">
    <property type="entry name" value="Phosphorylase Kinase, domain 1"/>
    <property type="match status" value="1"/>
</dbReference>
<dbReference type="InterPro" id="IPR011009">
    <property type="entry name" value="Kinase-like_dom_sf"/>
</dbReference>